<evidence type="ECO:0000313" key="2">
    <source>
        <dbReference type="Proteomes" id="UP000617402"/>
    </source>
</evidence>
<name>A0ABR7T675_HELCL</name>
<comment type="caution">
    <text evidence="1">The sequence shown here is derived from an EMBL/GenBank/DDBJ whole genome shotgun (WGS) entry which is preliminary data.</text>
</comment>
<keyword evidence="2" id="KW-1185">Reference proteome</keyword>
<organism evidence="1 2">
    <name type="scientific">Heliobacterium chlorum</name>
    <dbReference type="NCBI Taxonomy" id="2698"/>
    <lineage>
        <taxon>Bacteria</taxon>
        <taxon>Bacillati</taxon>
        <taxon>Bacillota</taxon>
        <taxon>Clostridia</taxon>
        <taxon>Eubacteriales</taxon>
        <taxon>Heliobacteriaceae</taxon>
        <taxon>Heliobacterium</taxon>
    </lineage>
</organism>
<dbReference type="EMBL" id="JACVHF010000031">
    <property type="protein sequence ID" value="MBC9786272.1"/>
    <property type="molecule type" value="Genomic_DNA"/>
</dbReference>
<dbReference type="RefSeq" id="WP_188041698.1">
    <property type="nucleotide sequence ID" value="NZ_JACVHF010000031.1"/>
</dbReference>
<proteinExistence type="predicted"/>
<accession>A0ABR7T675</accession>
<protein>
    <submittedName>
        <fullName evidence="1">Uncharacterized protein</fullName>
    </submittedName>
</protein>
<reference evidence="1 2" key="1">
    <citation type="submission" date="2020-07" db="EMBL/GenBank/DDBJ databases">
        <title>Draft whole-genome sequence of Heliobacterium chlorum DSM 3682, type strain.</title>
        <authorList>
            <person name="Kyndt J.A."/>
            <person name="Meyer T.E."/>
            <person name="Imhoff J.F."/>
        </authorList>
    </citation>
    <scope>NUCLEOTIDE SEQUENCE [LARGE SCALE GENOMIC DNA]</scope>
    <source>
        <strain evidence="1 2">DSM 3682</strain>
    </source>
</reference>
<sequence>MSFESGQIELDEVVRAFHIVWGEYPGNVLLVRKDRTVVAVNKMLEKAGGTVGSKCYSKNGSLCPWCKANEMFKKKVAVREVTKAHGLVFDSFWIPTPIEELYIHFGNDITQWVKPELL</sequence>
<gene>
    <name evidence="1" type="ORF">H1S01_17580</name>
</gene>
<evidence type="ECO:0000313" key="1">
    <source>
        <dbReference type="EMBL" id="MBC9786272.1"/>
    </source>
</evidence>
<dbReference type="Proteomes" id="UP000617402">
    <property type="component" value="Unassembled WGS sequence"/>
</dbReference>